<dbReference type="InterPro" id="IPR004358">
    <property type="entry name" value="Sig_transdc_His_kin-like_C"/>
</dbReference>
<dbReference type="STRING" id="1121416.SAMN02745220_03337"/>
<keyword evidence="11" id="KW-0472">Membrane</keyword>
<dbReference type="PROSITE" id="PS50110">
    <property type="entry name" value="RESPONSE_REGULATORY"/>
    <property type="match status" value="1"/>
</dbReference>
<accession>A0A1M7YCF5</accession>
<dbReference type="GO" id="GO:0005524">
    <property type="term" value="F:ATP binding"/>
    <property type="evidence" value="ECO:0007669"/>
    <property type="project" value="UniProtKB-KW"/>
</dbReference>
<evidence type="ECO:0000259" key="13">
    <source>
        <dbReference type="PROSITE" id="PS50110"/>
    </source>
</evidence>
<reference evidence="14 15" key="1">
    <citation type="submission" date="2016-12" db="EMBL/GenBank/DDBJ databases">
        <authorList>
            <person name="Song W.-J."/>
            <person name="Kurnit D.M."/>
        </authorList>
    </citation>
    <scope>NUCLEOTIDE SEQUENCE [LARGE SCALE GENOMIC DNA]</scope>
    <source>
        <strain evidence="14 15">DSM 18488</strain>
    </source>
</reference>
<keyword evidence="10" id="KW-0175">Coiled coil</keyword>
<dbReference type="PROSITE" id="PS50109">
    <property type="entry name" value="HIS_KIN"/>
    <property type="match status" value="1"/>
</dbReference>
<dbReference type="RefSeq" id="WP_073614798.1">
    <property type="nucleotide sequence ID" value="NZ_FRFE01000017.1"/>
</dbReference>
<dbReference type="InterPro" id="IPR003594">
    <property type="entry name" value="HATPase_dom"/>
</dbReference>
<evidence type="ECO:0000256" key="6">
    <source>
        <dbReference type="ARBA" id="ARBA00022777"/>
    </source>
</evidence>
<keyword evidence="3 9" id="KW-0597">Phosphoprotein</keyword>
<keyword evidence="11" id="KW-1133">Transmembrane helix</keyword>
<dbReference type="GO" id="GO:0000155">
    <property type="term" value="F:phosphorelay sensor kinase activity"/>
    <property type="evidence" value="ECO:0007669"/>
    <property type="project" value="InterPro"/>
</dbReference>
<dbReference type="Proteomes" id="UP000184603">
    <property type="component" value="Unassembled WGS sequence"/>
</dbReference>
<evidence type="ECO:0000256" key="11">
    <source>
        <dbReference type="SAM" id="Phobius"/>
    </source>
</evidence>
<keyword evidence="6 14" id="KW-0418">Kinase</keyword>
<dbReference type="SUPFAM" id="SSF52172">
    <property type="entry name" value="CheY-like"/>
    <property type="match status" value="1"/>
</dbReference>
<evidence type="ECO:0000256" key="8">
    <source>
        <dbReference type="ARBA" id="ARBA00023012"/>
    </source>
</evidence>
<feature type="transmembrane region" description="Helical" evidence="11">
    <location>
        <begin position="298"/>
        <end position="319"/>
    </location>
</feature>
<protein>
    <recommendedName>
        <fullName evidence="2">histidine kinase</fullName>
        <ecNumber evidence="2">2.7.13.3</ecNumber>
    </recommendedName>
</protein>
<evidence type="ECO:0000256" key="5">
    <source>
        <dbReference type="ARBA" id="ARBA00022741"/>
    </source>
</evidence>
<keyword evidence="15" id="KW-1185">Reference proteome</keyword>
<dbReference type="PANTHER" id="PTHR43065">
    <property type="entry name" value="SENSOR HISTIDINE KINASE"/>
    <property type="match status" value="1"/>
</dbReference>
<dbReference type="Gene3D" id="1.10.287.130">
    <property type="match status" value="1"/>
</dbReference>
<dbReference type="AlphaFoldDB" id="A0A1M7YCF5"/>
<proteinExistence type="predicted"/>
<dbReference type="PANTHER" id="PTHR43065:SF46">
    <property type="entry name" value="C4-DICARBOXYLATE TRANSPORT SENSOR PROTEIN DCTB"/>
    <property type="match status" value="1"/>
</dbReference>
<keyword evidence="8" id="KW-0902">Two-component regulatory system</keyword>
<keyword evidence="5" id="KW-0547">Nucleotide-binding</keyword>
<evidence type="ECO:0000256" key="7">
    <source>
        <dbReference type="ARBA" id="ARBA00022840"/>
    </source>
</evidence>
<dbReference type="InterPro" id="IPR036097">
    <property type="entry name" value="HisK_dim/P_sf"/>
</dbReference>
<organism evidence="14 15">
    <name type="scientific">Desulfopila aestuarii DSM 18488</name>
    <dbReference type="NCBI Taxonomy" id="1121416"/>
    <lineage>
        <taxon>Bacteria</taxon>
        <taxon>Pseudomonadati</taxon>
        <taxon>Thermodesulfobacteriota</taxon>
        <taxon>Desulfobulbia</taxon>
        <taxon>Desulfobulbales</taxon>
        <taxon>Desulfocapsaceae</taxon>
        <taxon>Desulfopila</taxon>
    </lineage>
</organism>
<gene>
    <name evidence="14" type="ORF">SAMN02745220_03337</name>
</gene>
<dbReference type="Pfam" id="PF02518">
    <property type="entry name" value="HATPase_c"/>
    <property type="match status" value="1"/>
</dbReference>
<dbReference type="InterPro" id="IPR011006">
    <property type="entry name" value="CheY-like_superfamily"/>
</dbReference>
<dbReference type="EC" id="2.7.13.3" evidence="2"/>
<evidence type="ECO:0000256" key="3">
    <source>
        <dbReference type="ARBA" id="ARBA00022553"/>
    </source>
</evidence>
<dbReference type="InterPro" id="IPR005467">
    <property type="entry name" value="His_kinase_dom"/>
</dbReference>
<feature type="coiled-coil region" evidence="10">
    <location>
        <begin position="399"/>
        <end position="429"/>
    </location>
</feature>
<sequence>MIGARIRSIRLSQGLSLVSVITLVLLAFIYIYFNRVNDSAESRYHRILQLQKTFVDLVTIENMVLSGGEHYANLLSTGMDLVEELEAESQYLRPGFIREREHVFSTLLSTVEENRQFYLDIRNTLPRLVANVRQIHAYHIESLQSSLSSFNSDPPSNTRSGFRNYPDKSASELEIIDSAVYVQNNLLDVIAVFYEMQLSENIDGVEELFQQRMAKFSGAVTRFEDFSLDAQDGLLVEELLLIGKHFRQAFGRLLQNNGKIRLLKKKLVDNQQQISAMFDDAAVALNVDRQELRQRLEAIQNISITVLVLLACWLIYYGVRLSRAFSRTVIEARKIGNDLTYRIPEECESYLEFSTIYSTLNSLAETADSQVKSLEKIHREMGRRVQERTAELVHMNTRLKNEIADRVKADDLRKELEDQLIRAKKMEAVGTLAGGVAHDLNNILSGVVTYPELLLLDMQEDDPLYKPLQNIKMSGDRAASIVQDLLTLARRGVAVKEVVEFRSLVQGYLESAEFGTLKKAHPEVVLDVDLADFTGNVMGSRMHLQKAVMNIIINGMEAMPEGGTLSISSRAVYVDTVIKGYDTVQEGDYVCLTVSDSGVGMSEEVVTQIFEPFFTRKKMGRSGTGLGMAVVYSTVKDHGGYIDIDSEPDKGSVITLYFPLTRESSPVREQSTDLLSLTGNSEHLLIVDDIFEQRQIASAMLKRLNYTVATAASGEEAVAYVRDNAVDLVLLDMIMPPGMDGFDTFMAIKAVVPEMPVVIASGYSENDRVRRALSFGAGTYIKKPYSVETLGKAIYTILNDA</sequence>
<dbReference type="InterPro" id="IPR003661">
    <property type="entry name" value="HisK_dim/P_dom"/>
</dbReference>
<dbReference type="Gene3D" id="3.30.565.10">
    <property type="entry name" value="Histidine kinase-like ATPase, C-terminal domain"/>
    <property type="match status" value="1"/>
</dbReference>
<keyword evidence="4" id="KW-0808">Transferase</keyword>
<feature type="modified residue" description="4-aspartylphosphate" evidence="9">
    <location>
        <position position="732"/>
    </location>
</feature>
<dbReference type="CDD" id="cd00082">
    <property type="entry name" value="HisKA"/>
    <property type="match status" value="1"/>
</dbReference>
<keyword evidence="11" id="KW-0812">Transmembrane</keyword>
<dbReference type="CDD" id="cd00156">
    <property type="entry name" value="REC"/>
    <property type="match status" value="1"/>
</dbReference>
<evidence type="ECO:0000313" key="14">
    <source>
        <dbReference type="EMBL" id="SHO50256.1"/>
    </source>
</evidence>
<dbReference type="SMART" id="SM00448">
    <property type="entry name" value="REC"/>
    <property type="match status" value="1"/>
</dbReference>
<comment type="catalytic activity">
    <reaction evidence="1">
        <text>ATP + protein L-histidine = ADP + protein N-phospho-L-histidine.</text>
        <dbReference type="EC" id="2.7.13.3"/>
    </reaction>
</comment>
<dbReference type="OrthoDB" id="45683at2"/>
<keyword evidence="7" id="KW-0067">ATP-binding</keyword>
<feature type="domain" description="Response regulatory" evidence="13">
    <location>
        <begin position="683"/>
        <end position="798"/>
    </location>
</feature>
<dbReference type="SUPFAM" id="SSF47384">
    <property type="entry name" value="Homodimeric domain of signal transducing histidine kinase"/>
    <property type="match status" value="1"/>
</dbReference>
<dbReference type="PRINTS" id="PR00344">
    <property type="entry name" value="BCTRLSENSOR"/>
</dbReference>
<feature type="transmembrane region" description="Helical" evidence="11">
    <location>
        <begin position="12"/>
        <end position="33"/>
    </location>
</feature>
<dbReference type="InterPro" id="IPR036890">
    <property type="entry name" value="HATPase_C_sf"/>
</dbReference>
<dbReference type="Gene3D" id="3.40.50.2300">
    <property type="match status" value="1"/>
</dbReference>
<dbReference type="SMART" id="SM00387">
    <property type="entry name" value="HATPase_c"/>
    <property type="match status" value="1"/>
</dbReference>
<dbReference type="EMBL" id="FRFE01000017">
    <property type="protein sequence ID" value="SHO50256.1"/>
    <property type="molecule type" value="Genomic_DNA"/>
</dbReference>
<dbReference type="SUPFAM" id="SSF55874">
    <property type="entry name" value="ATPase domain of HSP90 chaperone/DNA topoisomerase II/histidine kinase"/>
    <property type="match status" value="1"/>
</dbReference>
<dbReference type="InterPro" id="IPR001789">
    <property type="entry name" value="Sig_transdc_resp-reg_receiver"/>
</dbReference>
<dbReference type="SMART" id="SM00388">
    <property type="entry name" value="HisKA"/>
    <property type="match status" value="1"/>
</dbReference>
<feature type="domain" description="Histidine kinase" evidence="12">
    <location>
        <begin position="435"/>
        <end position="662"/>
    </location>
</feature>
<evidence type="ECO:0000256" key="1">
    <source>
        <dbReference type="ARBA" id="ARBA00000085"/>
    </source>
</evidence>
<evidence type="ECO:0000313" key="15">
    <source>
        <dbReference type="Proteomes" id="UP000184603"/>
    </source>
</evidence>
<name>A0A1M7YCF5_9BACT</name>
<evidence type="ECO:0000256" key="2">
    <source>
        <dbReference type="ARBA" id="ARBA00012438"/>
    </source>
</evidence>
<evidence type="ECO:0000256" key="4">
    <source>
        <dbReference type="ARBA" id="ARBA00022679"/>
    </source>
</evidence>
<dbReference type="Pfam" id="PF00072">
    <property type="entry name" value="Response_reg"/>
    <property type="match status" value="1"/>
</dbReference>
<evidence type="ECO:0000256" key="9">
    <source>
        <dbReference type="PROSITE-ProRule" id="PRU00169"/>
    </source>
</evidence>
<evidence type="ECO:0000259" key="12">
    <source>
        <dbReference type="PROSITE" id="PS50109"/>
    </source>
</evidence>
<dbReference type="Pfam" id="PF00512">
    <property type="entry name" value="HisKA"/>
    <property type="match status" value="1"/>
</dbReference>
<evidence type="ECO:0000256" key="10">
    <source>
        <dbReference type="SAM" id="Coils"/>
    </source>
</evidence>